<name>A0AAN8XKR3_HALRR</name>
<dbReference type="AlphaFoldDB" id="A0AAN8XKR3"/>
<proteinExistence type="predicted"/>
<gene>
    <name evidence="1" type="ORF">SK128_023036</name>
</gene>
<protein>
    <submittedName>
        <fullName evidence="1">Uncharacterized protein</fullName>
    </submittedName>
</protein>
<organism evidence="1 2">
    <name type="scientific">Halocaridina rubra</name>
    <name type="common">Hawaiian red shrimp</name>
    <dbReference type="NCBI Taxonomy" id="373956"/>
    <lineage>
        <taxon>Eukaryota</taxon>
        <taxon>Metazoa</taxon>
        <taxon>Ecdysozoa</taxon>
        <taxon>Arthropoda</taxon>
        <taxon>Crustacea</taxon>
        <taxon>Multicrustacea</taxon>
        <taxon>Malacostraca</taxon>
        <taxon>Eumalacostraca</taxon>
        <taxon>Eucarida</taxon>
        <taxon>Decapoda</taxon>
        <taxon>Pleocyemata</taxon>
        <taxon>Caridea</taxon>
        <taxon>Atyoidea</taxon>
        <taxon>Atyidae</taxon>
        <taxon>Halocaridina</taxon>
    </lineage>
</organism>
<keyword evidence="2" id="KW-1185">Reference proteome</keyword>
<dbReference type="EMBL" id="JAXCGZ010001256">
    <property type="protein sequence ID" value="KAK7085307.1"/>
    <property type="molecule type" value="Genomic_DNA"/>
</dbReference>
<evidence type="ECO:0000313" key="2">
    <source>
        <dbReference type="Proteomes" id="UP001381693"/>
    </source>
</evidence>
<sequence length="85" mass="10087">MPCISSLKYNHYNAFNASSSPIDEAIARVTQNPAQVLEHRECKYPWERQQQQLVTEKFRLNHKELFSNFYRSYPCVFTRPSVISF</sequence>
<evidence type="ECO:0000313" key="1">
    <source>
        <dbReference type="EMBL" id="KAK7085307.1"/>
    </source>
</evidence>
<comment type="caution">
    <text evidence="1">The sequence shown here is derived from an EMBL/GenBank/DDBJ whole genome shotgun (WGS) entry which is preliminary data.</text>
</comment>
<dbReference type="Proteomes" id="UP001381693">
    <property type="component" value="Unassembled WGS sequence"/>
</dbReference>
<reference evidence="1 2" key="1">
    <citation type="submission" date="2023-11" db="EMBL/GenBank/DDBJ databases">
        <title>Halocaridina rubra genome assembly.</title>
        <authorList>
            <person name="Smith C."/>
        </authorList>
    </citation>
    <scope>NUCLEOTIDE SEQUENCE [LARGE SCALE GENOMIC DNA]</scope>
    <source>
        <strain evidence="1">EP-1</strain>
        <tissue evidence="1">Whole</tissue>
    </source>
</reference>
<accession>A0AAN8XKR3</accession>